<proteinExistence type="predicted"/>
<evidence type="ECO:0000313" key="2">
    <source>
        <dbReference type="Proteomes" id="UP000286415"/>
    </source>
</evidence>
<dbReference type="EMBL" id="NIRI02000056">
    <property type="protein sequence ID" value="KAG5445570.1"/>
    <property type="molecule type" value="Genomic_DNA"/>
</dbReference>
<dbReference type="Proteomes" id="UP000286415">
    <property type="component" value="Unassembled WGS sequence"/>
</dbReference>
<gene>
    <name evidence="1" type="ORF">CSKR_106924</name>
</gene>
<reference evidence="1 2" key="1">
    <citation type="journal article" date="2018" name="Biotechnol. Adv.">
        <title>Improved genomic resources and new bioinformatic workflow for the carcinogenic parasite Clonorchis sinensis: Biotechnological implications.</title>
        <authorList>
            <person name="Wang D."/>
            <person name="Korhonen P.K."/>
            <person name="Gasser R.B."/>
            <person name="Young N.D."/>
        </authorList>
    </citation>
    <scope>NUCLEOTIDE SEQUENCE [LARGE SCALE GENOMIC DNA]</scope>
    <source>
        <strain evidence="1">Cs-k2</strain>
    </source>
</reference>
<sequence length="103" mass="11870">MHLAFRPSAHDYCSSAGTCASRLPAKKRLIGDELYETINETNDAENSSTAHDRFRSFWDSSGRSSPRVSVNLMFYLNLNWADFDKYTHLQINLFLQETHLEPN</sequence>
<evidence type="ECO:0000313" key="1">
    <source>
        <dbReference type="EMBL" id="KAG5445570.1"/>
    </source>
</evidence>
<dbReference type="AlphaFoldDB" id="A0A419Q1R0"/>
<organism evidence="1 2">
    <name type="scientific">Clonorchis sinensis</name>
    <name type="common">Chinese liver fluke</name>
    <dbReference type="NCBI Taxonomy" id="79923"/>
    <lineage>
        <taxon>Eukaryota</taxon>
        <taxon>Metazoa</taxon>
        <taxon>Spiralia</taxon>
        <taxon>Lophotrochozoa</taxon>
        <taxon>Platyhelminthes</taxon>
        <taxon>Trematoda</taxon>
        <taxon>Digenea</taxon>
        <taxon>Opisthorchiida</taxon>
        <taxon>Opisthorchiata</taxon>
        <taxon>Opisthorchiidae</taxon>
        <taxon>Clonorchis</taxon>
    </lineage>
</organism>
<keyword evidence="2" id="KW-1185">Reference proteome</keyword>
<comment type="caution">
    <text evidence="1">The sequence shown here is derived from an EMBL/GenBank/DDBJ whole genome shotgun (WGS) entry which is preliminary data.</text>
</comment>
<dbReference type="InParanoid" id="A0A419Q1R0"/>
<accession>A0A419Q1R0</accession>
<name>A0A419Q1R0_CLOSI</name>
<protein>
    <submittedName>
        <fullName evidence="1">Uncharacterized protein</fullName>
    </submittedName>
</protein>
<reference evidence="1 2" key="2">
    <citation type="journal article" date="2021" name="Genomics">
        <title>High-quality reference genome for Clonorchis sinensis.</title>
        <authorList>
            <person name="Young N.D."/>
            <person name="Stroehlein A.J."/>
            <person name="Kinkar L."/>
            <person name="Wang T."/>
            <person name="Sohn W.M."/>
            <person name="Chang B.C.H."/>
            <person name="Kaur P."/>
            <person name="Weisz D."/>
            <person name="Dudchenko O."/>
            <person name="Aiden E.L."/>
            <person name="Korhonen P.K."/>
            <person name="Gasser R.B."/>
        </authorList>
    </citation>
    <scope>NUCLEOTIDE SEQUENCE [LARGE SCALE GENOMIC DNA]</scope>
    <source>
        <strain evidence="1">Cs-k2</strain>
    </source>
</reference>